<name>F8NP37_SERL9</name>
<protein>
    <submittedName>
        <fullName evidence="1">Uncharacterized protein</fullName>
    </submittedName>
</protein>
<reference evidence="1" key="1">
    <citation type="submission" date="2011-04" db="EMBL/GenBank/DDBJ databases">
        <title>Evolution of plant cell wall degrading machinery underlies the functional diversity of forest fungi.</title>
        <authorList>
            <consortium name="US DOE Joint Genome Institute (JGI-PGF)"/>
            <person name="Eastwood D.C."/>
            <person name="Floudas D."/>
            <person name="Binder M."/>
            <person name="Majcherczyk A."/>
            <person name="Schneider P."/>
            <person name="Aerts A."/>
            <person name="Asiegbu F.O."/>
            <person name="Baker S.E."/>
            <person name="Barry K."/>
            <person name="Bendiksby M."/>
            <person name="Blumentritt M."/>
            <person name="Coutinho P.M."/>
            <person name="Cullen D."/>
            <person name="Cullen D."/>
            <person name="Gathman A."/>
            <person name="Goodell B."/>
            <person name="Henrissat B."/>
            <person name="Ihrmark K."/>
            <person name="Kauserud H."/>
            <person name="Kohler A."/>
            <person name="LaButti K."/>
            <person name="Lapidus A."/>
            <person name="Lavin J.L."/>
            <person name="Lee Y.-H."/>
            <person name="Lindquist E."/>
            <person name="Lilly W."/>
            <person name="Lucas S."/>
            <person name="Morin E."/>
            <person name="Murat C."/>
            <person name="Oguiza J.A."/>
            <person name="Park J."/>
            <person name="Pisabarro A.G."/>
            <person name="Riley R."/>
            <person name="Rosling A."/>
            <person name="Salamov A."/>
            <person name="Schmidt O."/>
            <person name="Schmutz J."/>
            <person name="Skrede I."/>
            <person name="Stenlid J."/>
            <person name="Wiebenga A."/>
            <person name="Xie X."/>
            <person name="Kues U."/>
            <person name="Hibbett D.S."/>
            <person name="Hoffmeister D."/>
            <person name="Hogberg N."/>
            <person name="Martin F."/>
            <person name="Grigoriev I.V."/>
            <person name="Watkinson S.C."/>
        </authorList>
    </citation>
    <scope>NUCLEOTIDE SEQUENCE</scope>
    <source>
        <strain evidence="1">S7.9</strain>
    </source>
</reference>
<dbReference type="KEGG" id="sla:SERLADRAFT_459977"/>
<gene>
    <name evidence="1" type="ORF">SERLADRAFT_459977</name>
</gene>
<dbReference type="RefSeq" id="XP_007315213.1">
    <property type="nucleotide sequence ID" value="XM_007315151.1"/>
</dbReference>
<dbReference type="HOGENOM" id="CLU_1918370_0_0_1"/>
<dbReference type="Proteomes" id="UP000008064">
    <property type="component" value="Unassembled WGS sequence"/>
</dbReference>
<dbReference type="GeneID" id="18818014"/>
<evidence type="ECO:0000313" key="1">
    <source>
        <dbReference type="EMBL" id="EGO27122.1"/>
    </source>
</evidence>
<dbReference type="EMBL" id="GL945431">
    <property type="protein sequence ID" value="EGO27122.1"/>
    <property type="molecule type" value="Genomic_DNA"/>
</dbReference>
<proteinExistence type="predicted"/>
<accession>F8NP37</accession>
<sequence length="132" mass="15445">MFATLRCPLQKPWPVNLKIVEKTAREYYWKGSDEHADCSGYMGRSDSNVFLHDGLLRKMGLVFLRSQRLLSVSLRCFQRLQVELVSLCSAPSFQKLPRVALIYRIIRYLYKPYSAYTCLMNRLTRTPDVQAF</sequence>
<organism>
    <name type="scientific">Serpula lacrymans var. lacrymans (strain S7.9)</name>
    <name type="common">Dry rot fungus</name>
    <dbReference type="NCBI Taxonomy" id="578457"/>
    <lineage>
        <taxon>Eukaryota</taxon>
        <taxon>Fungi</taxon>
        <taxon>Dikarya</taxon>
        <taxon>Basidiomycota</taxon>
        <taxon>Agaricomycotina</taxon>
        <taxon>Agaricomycetes</taxon>
        <taxon>Agaricomycetidae</taxon>
        <taxon>Boletales</taxon>
        <taxon>Coniophorineae</taxon>
        <taxon>Serpulaceae</taxon>
        <taxon>Serpula</taxon>
    </lineage>
</organism>
<dbReference type="AlphaFoldDB" id="F8NP37"/>